<gene>
    <name evidence="1" type="ORF">BOP93_24770</name>
</gene>
<name>A0A2L0S380_9PSED</name>
<evidence type="ECO:0000313" key="2">
    <source>
        <dbReference type="Proteomes" id="UP000239888"/>
    </source>
</evidence>
<dbReference type="Proteomes" id="UP000239888">
    <property type="component" value="Chromosome"/>
</dbReference>
<proteinExistence type="predicted"/>
<accession>A0A2L0S380</accession>
<reference evidence="1 2" key="1">
    <citation type="journal article" date="2018" name="Front. Microbiol.">
        <title>Pseudomonas orientalis F9: A Potent Antagonist against Phytopathogens with Phytotoxic Effect in the Apple Flower.</title>
        <authorList>
            <person name="Zengerer V."/>
            <person name="Schmid M."/>
            <person name="Bieri M."/>
            <person name="Muller D.C."/>
            <person name="Remus-Emsermann M.N.P."/>
            <person name="Ahrens C.H."/>
            <person name="Pelludat C."/>
        </authorList>
    </citation>
    <scope>NUCLEOTIDE SEQUENCE [LARGE SCALE GENOMIC DNA]</scope>
    <source>
        <strain evidence="1 2">F9</strain>
    </source>
</reference>
<protein>
    <submittedName>
        <fullName evidence="1">Uncharacterized protein</fullName>
    </submittedName>
</protein>
<dbReference type="EMBL" id="CP018049">
    <property type="protein sequence ID" value="AUZ48676.1"/>
    <property type="molecule type" value="Genomic_DNA"/>
</dbReference>
<sequence length="66" mass="6958">MKAMLGGEYFADVAEGQKGVIGVLVDLGWALGGESPGLPLSGASPLPQWTEFQHENVVKMWEGACP</sequence>
<evidence type="ECO:0000313" key="1">
    <source>
        <dbReference type="EMBL" id="AUZ48676.1"/>
    </source>
</evidence>
<dbReference type="AlphaFoldDB" id="A0A2L0S380"/>
<dbReference type="KEGG" id="poi:BOP93_24770"/>
<organism evidence="1 2">
    <name type="scientific">Pseudomonas orientalis</name>
    <dbReference type="NCBI Taxonomy" id="76758"/>
    <lineage>
        <taxon>Bacteria</taxon>
        <taxon>Pseudomonadati</taxon>
        <taxon>Pseudomonadota</taxon>
        <taxon>Gammaproteobacteria</taxon>
        <taxon>Pseudomonadales</taxon>
        <taxon>Pseudomonadaceae</taxon>
        <taxon>Pseudomonas</taxon>
    </lineage>
</organism>